<sequence length="927" mass="104471">MSRMRRGSTKATGATRPLCSYGTKCYRRNPEHLTDQAHPWDEDYLTCCLEKGHSPEFVSIRMLFEWVEMQDEATGTERARATRQSLQEVWPEIQRLGQDVPNLDDDLWNSLDDDGNGFINFSEFAEFTTKKKVNLPLGLDDLMKNSTAAASLKCGVFDCQCSEFQGRRPRCRYAEKHTTDPEANPECYNKAEDHLSRFSHPCDADWKTPGKDKEMCLCGHKKKLHASAASGAAAVPYPAYWSKGSSSASLPGTVEGDDEFSERPEMADDMVNRLQALVTETYSDVTTRDRQRHSGSWMVPKDFTVVAAWRNENSKLWRKYCVKKAELKQEAKESPFEIYSDVRTTKVWETHGDQLDPSINEWYLWHGTSSSAALNICQSDFKMRLAGSATGTLYGRGSYFAESVTKADEYSKEEDGLYTVLLCRVLGGRVKYTADRTPDPDALTRECTQGESDCILGDRIKISGTYREFIVFDTELVYPEYIIKYKRGELFKRTERGFREAFASNPASVLDVLQEEREIHCTVVFKQKQWAATVDNSGYTLVDLPGRRRFLRNAVAGLAQADGAVLLVPADEMFPWSICKANGYGGQPEGGSRQHSRLLHLLGVTQLCVLVNKMELVPVPEQPKRFQEILERTKLMLLNTGWKRDFIEDKVAILPVSARNATNIIRDTNTFAWWTGQQVYGASGPVDVHSLYDVLHHLFHPPEPENLLPMHMMVSNSWYLPGCGQVVVGRIDQGTLKPGDRVAFLGHQGLVQWDFGRSGSLVLGIQMYRRWLESAQAGDVVGLCVSNAFFPSPERGQVVMKVSEMPAPLMLFQAQVGLTGPLPIRLGNVSLACGKCSRAPCRLVEILWKMNKQTGGQKVEKPQELRPHDMALCTFQPLRPFFCDTYTSPCSKLSRVAFLESNFVMMVGKVVTCVRRDEYNDKGGKKK</sequence>
<organism evidence="7 8">
    <name type="scientific">Durusdinium trenchii</name>
    <dbReference type="NCBI Taxonomy" id="1381693"/>
    <lineage>
        <taxon>Eukaryota</taxon>
        <taxon>Sar</taxon>
        <taxon>Alveolata</taxon>
        <taxon>Dinophyceae</taxon>
        <taxon>Suessiales</taxon>
        <taxon>Symbiodiniaceae</taxon>
        <taxon>Durusdinium</taxon>
    </lineage>
</organism>
<keyword evidence="7" id="KW-0648">Protein biosynthesis</keyword>
<dbReference type="InterPro" id="IPR009001">
    <property type="entry name" value="Transl_elong_EF1A/Init_IF2_C"/>
</dbReference>
<keyword evidence="8" id="KW-1185">Reference proteome</keyword>
<dbReference type="InterPro" id="IPR002048">
    <property type="entry name" value="EF_hand_dom"/>
</dbReference>
<dbReference type="Gene3D" id="2.40.30.10">
    <property type="entry name" value="Translation factors"/>
    <property type="match status" value="2"/>
</dbReference>
<dbReference type="GO" id="GO:0003746">
    <property type="term" value="F:translation elongation factor activity"/>
    <property type="evidence" value="ECO:0007669"/>
    <property type="project" value="UniProtKB-KW"/>
</dbReference>
<name>A0ABP0K3G6_9DINO</name>
<dbReference type="PROSITE" id="PS00018">
    <property type="entry name" value="EF_HAND_1"/>
    <property type="match status" value="1"/>
</dbReference>
<protein>
    <recommendedName>
        <fullName evidence="4">Poly [ADP-ribose] polymerase</fullName>
        <shortName evidence="4">PARP</shortName>
        <ecNumber evidence="4">2.4.2.-</ecNumber>
    </recommendedName>
</protein>
<evidence type="ECO:0000313" key="8">
    <source>
        <dbReference type="Proteomes" id="UP001642464"/>
    </source>
</evidence>
<dbReference type="EC" id="2.4.2.-" evidence="4"/>
<evidence type="ECO:0000256" key="1">
    <source>
        <dbReference type="ARBA" id="ARBA00007249"/>
    </source>
</evidence>
<feature type="domain" description="PARP catalytic" evidence="6">
    <location>
        <begin position="264"/>
        <end position="494"/>
    </location>
</feature>
<evidence type="ECO:0000256" key="4">
    <source>
        <dbReference type="RuleBase" id="RU362114"/>
    </source>
</evidence>
<dbReference type="InterPro" id="IPR000795">
    <property type="entry name" value="T_Tr_GTP-bd_dom"/>
</dbReference>
<dbReference type="Proteomes" id="UP001642464">
    <property type="component" value="Unassembled WGS sequence"/>
</dbReference>
<gene>
    <name evidence="7" type="ORF">SCF082_LOCUS15011</name>
</gene>
<evidence type="ECO:0000313" key="7">
    <source>
        <dbReference type="EMBL" id="CAK9020694.1"/>
    </source>
</evidence>
<reference evidence="7 8" key="1">
    <citation type="submission" date="2024-02" db="EMBL/GenBank/DDBJ databases">
        <authorList>
            <person name="Chen Y."/>
            <person name="Shah S."/>
            <person name="Dougan E. K."/>
            <person name="Thang M."/>
            <person name="Chan C."/>
        </authorList>
    </citation>
    <scope>NUCLEOTIDE SEQUENCE [LARGE SCALE GENOMIC DNA]</scope>
</reference>
<keyword evidence="4" id="KW-0328">Glycosyltransferase</keyword>
<feature type="domain" description="EF-hand" evidence="5">
    <location>
        <begin position="105"/>
        <end position="134"/>
    </location>
</feature>
<dbReference type="InterPro" id="IPR018247">
    <property type="entry name" value="EF_Hand_1_Ca_BS"/>
</dbReference>
<proteinExistence type="inferred from homology"/>
<dbReference type="InterPro" id="IPR054696">
    <property type="entry name" value="GTP-eEF1A_C"/>
</dbReference>
<dbReference type="EMBL" id="CAXAMM010009557">
    <property type="protein sequence ID" value="CAK9020694.1"/>
    <property type="molecule type" value="Genomic_DNA"/>
</dbReference>
<dbReference type="Pfam" id="PF22594">
    <property type="entry name" value="GTP-eEF1A_C"/>
    <property type="match status" value="1"/>
</dbReference>
<dbReference type="InterPro" id="IPR009000">
    <property type="entry name" value="Transl_B-barrel_sf"/>
</dbReference>
<dbReference type="InterPro" id="IPR027417">
    <property type="entry name" value="P-loop_NTPase"/>
</dbReference>
<dbReference type="InterPro" id="IPR019406">
    <property type="entry name" value="APLF_PBZ"/>
</dbReference>
<keyword evidence="4" id="KW-0520">NAD</keyword>
<accession>A0ABP0K3G6</accession>
<keyword evidence="7" id="KW-0251">Elongation factor</keyword>
<evidence type="ECO:0000256" key="3">
    <source>
        <dbReference type="ARBA" id="ARBA00023134"/>
    </source>
</evidence>
<dbReference type="Pfam" id="PF10283">
    <property type="entry name" value="zf-CCHH"/>
    <property type="match status" value="1"/>
</dbReference>
<dbReference type="SUPFAM" id="SSF50465">
    <property type="entry name" value="EF-Tu/eEF-1alpha/eIF2-gamma C-terminal domain"/>
    <property type="match status" value="1"/>
</dbReference>
<dbReference type="Pfam" id="PF00009">
    <property type="entry name" value="GTP_EFTU"/>
    <property type="match status" value="1"/>
</dbReference>
<comment type="caution">
    <text evidence="7">The sequence shown here is derived from an EMBL/GenBank/DDBJ whole genome shotgun (WGS) entry which is preliminary data.</text>
</comment>
<dbReference type="Pfam" id="PF00644">
    <property type="entry name" value="PARP"/>
    <property type="match status" value="1"/>
</dbReference>
<dbReference type="InterPro" id="IPR050100">
    <property type="entry name" value="TRAFAC_GTPase_members"/>
</dbReference>
<evidence type="ECO:0000259" key="5">
    <source>
        <dbReference type="PROSITE" id="PS50222"/>
    </source>
</evidence>
<evidence type="ECO:0000259" key="6">
    <source>
        <dbReference type="PROSITE" id="PS51059"/>
    </source>
</evidence>
<dbReference type="InterPro" id="IPR012317">
    <property type="entry name" value="Poly(ADP-ribose)pol_cat_dom"/>
</dbReference>
<dbReference type="SUPFAM" id="SSF56399">
    <property type="entry name" value="ADP-ribosylation"/>
    <property type="match status" value="1"/>
</dbReference>
<dbReference type="PROSITE" id="PS51059">
    <property type="entry name" value="PARP_CATALYTIC"/>
    <property type="match status" value="1"/>
</dbReference>
<dbReference type="PANTHER" id="PTHR23115">
    <property type="entry name" value="TRANSLATION FACTOR"/>
    <property type="match status" value="1"/>
</dbReference>
<keyword evidence="3" id="KW-0342">GTP-binding</keyword>
<keyword evidence="2" id="KW-0547">Nucleotide-binding</keyword>
<comment type="similarity">
    <text evidence="1">Belongs to the TRAFAC class translation factor GTPase superfamily. Classic translation factor GTPase family. EF-Tu/EF-1A subfamily.</text>
</comment>
<dbReference type="Gene3D" id="3.90.228.10">
    <property type="match status" value="1"/>
</dbReference>
<evidence type="ECO:0000256" key="2">
    <source>
        <dbReference type="ARBA" id="ARBA00022741"/>
    </source>
</evidence>
<dbReference type="SUPFAM" id="SSF52540">
    <property type="entry name" value="P-loop containing nucleoside triphosphate hydrolases"/>
    <property type="match status" value="1"/>
</dbReference>
<dbReference type="SUPFAM" id="SSF50447">
    <property type="entry name" value="Translation proteins"/>
    <property type="match status" value="1"/>
</dbReference>
<keyword evidence="4" id="KW-0808">Transferase</keyword>
<dbReference type="PROSITE" id="PS50222">
    <property type="entry name" value="EF_HAND_2"/>
    <property type="match status" value="1"/>
</dbReference>
<dbReference type="Gene3D" id="3.40.50.300">
    <property type="entry name" value="P-loop containing nucleotide triphosphate hydrolases"/>
    <property type="match status" value="1"/>
</dbReference>